<evidence type="ECO:0000313" key="6">
    <source>
        <dbReference type="Proteomes" id="UP000663829"/>
    </source>
</evidence>
<reference evidence="3" key="1">
    <citation type="submission" date="2021-02" db="EMBL/GenBank/DDBJ databases">
        <authorList>
            <person name="Nowell W R."/>
        </authorList>
    </citation>
    <scope>NUCLEOTIDE SEQUENCE</scope>
</reference>
<evidence type="ECO:0000259" key="1">
    <source>
        <dbReference type="Pfam" id="PF04253"/>
    </source>
</evidence>
<dbReference type="Proteomes" id="UP000682733">
    <property type="component" value="Unassembled WGS sequence"/>
</dbReference>
<evidence type="ECO:0000313" key="3">
    <source>
        <dbReference type="EMBL" id="CAF1050122.1"/>
    </source>
</evidence>
<sequence>MDVTVEGSYVLIAKMSPLLYDLVIDTAKKSTSHGMASYPLYHTQYETFDMVKNFIDVNFEAHEAIARMIASLTLRLSQTSLLPFNPVGYYRALSNVLKNTMNNISIEANFTNLQNAVEDFKRIAEKFNARVTNIDKKKYTQVIDLRMNDQLLQLERAFINPLGNSVDRPDLKHIVYGPSRNNKYGAKGFPVIADSIEDRNLDNIRREIAYVTYFVRSAISVLQETTIFQTTA</sequence>
<dbReference type="SUPFAM" id="SSF53187">
    <property type="entry name" value="Zn-dependent exopeptidases"/>
    <property type="match status" value="1"/>
</dbReference>
<dbReference type="EMBL" id="CAJOBC010004228">
    <property type="protein sequence ID" value="CAF3819751.1"/>
    <property type="molecule type" value="Genomic_DNA"/>
</dbReference>
<dbReference type="OrthoDB" id="5841748at2759"/>
<accession>A0A814KIZ0</accession>
<dbReference type="PANTHER" id="PTHR10404:SF77">
    <property type="entry name" value="GLUTAMATE CARBOXYPEPTIDASE 2 HOMOLOG"/>
    <property type="match status" value="1"/>
</dbReference>
<dbReference type="InterPro" id="IPR039373">
    <property type="entry name" value="Peptidase_M28B"/>
</dbReference>
<keyword evidence="6" id="KW-1185">Reference proteome</keyword>
<gene>
    <name evidence="3" type="ORF">GPM918_LOCUS16238</name>
    <name evidence="2" type="ORF">OVA965_LOCUS8238</name>
    <name evidence="5" type="ORF">SRO942_LOCUS16238</name>
    <name evidence="4" type="ORF">TMI583_LOCUS8234</name>
</gene>
<dbReference type="GO" id="GO:0004180">
    <property type="term" value="F:carboxypeptidase activity"/>
    <property type="evidence" value="ECO:0007669"/>
    <property type="project" value="TreeGrafter"/>
</dbReference>
<protein>
    <recommendedName>
        <fullName evidence="1">Transferrin receptor-like dimerisation domain-containing protein</fullName>
    </recommendedName>
</protein>
<dbReference type="EMBL" id="CAJNOQ010004228">
    <property type="protein sequence ID" value="CAF1050122.1"/>
    <property type="molecule type" value="Genomic_DNA"/>
</dbReference>
<dbReference type="PANTHER" id="PTHR10404">
    <property type="entry name" value="N-ACETYLATED-ALPHA-LINKED ACIDIC DIPEPTIDASE"/>
    <property type="match status" value="1"/>
</dbReference>
<dbReference type="Pfam" id="PF04253">
    <property type="entry name" value="TFR_dimer"/>
    <property type="match status" value="1"/>
</dbReference>
<feature type="domain" description="Transferrin receptor-like dimerisation" evidence="1">
    <location>
        <begin position="109"/>
        <end position="222"/>
    </location>
</feature>
<comment type="caution">
    <text evidence="3">The sequence shown here is derived from an EMBL/GenBank/DDBJ whole genome shotgun (WGS) entry which is preliminary data.</text>
</comment>
<dbReference type="Proteomes" id="UP000681722">
    <property type="component" value="Unassembled WGS sequence"/>
</dbReference>
<dbReference type="Proteomes" id="UP000677228">
    <property type="component" value="Unassembled WGS sequence"/>
</dbReference>
<dbReference type="InterPro" id="IPR007365">
    <property type="entry name" value="TFR-like_dimer_dom"/>
</dbReference>
<dbReference type="EMBL" id="CAJNOK010002746">
    <property type="protein sequence ID" value="CAF0873158.1"/>
    <property type="molecule type" value="Genomic_DNA"/>
</dbReference>
<proteinExistence type="predicted"/>
<dbReference type="InterPro" id="IPR036757">
    <property type="entry name" value="TFR-like_dimer_dom_sf"/>
</dbReference>
<organism evidence="3 6">
    <name type="scientific">Didymodactylos carnosus</name>
    <dbReference type="NCBI Taxonomy" id="1234261"/>
    <lineage>
        <taxon>Eukaryota</taxon>
        <taxon>Metazoa</taxon>
        <taxon>Spiralia</taxon>
        <taxon>Gnathifera</taxon>
        <taxon>Rotifera</taxon>
        <taxon>Eurotatoria</taxon>
        <taxon>Bdelloidea</taxon>
        <taxon>Philodinida</taxon>
        <taxon>Philodinidae</taxon>
        <taxon>Didymodactylos</taxon>
    </lineage>
</organism>
<evidence type="ECO:0000313" key="4">
    <source>
        <dbReference type="EMBL" id="CAF3657918.1"/>
    </source>
</evidence>
<dbReference type="Proteomes" id="UP000663829">
    <property type="component" value="Unassembled WGS sequence"/>
</dbReference>
<name>A0A814KIZ0_9BILA</name>
<evidence type="ECO:0000313" key="2">
    <source>
        <dbReference type="EMBL" id="CAF0873158.1"/>
    </source>
</evidence>
<evidence type="ECO:0000313" key="5">
    <source>
        <dbReference type="EMBL" id="CAF3819751.1"/>
    </source>
</evidence>
<dbReference type="Gene3D" id="1.20.930.40">
    <property type="entry name" value="Transferrin receptor-like, dimerisation domain"/>
    <property type="match status" value="1"/>
</dbReference>
<dbReference type="EMBL" id="CAJOBA010002747">
    <property type="protein sequence ID" value="CAF3657918.1"/>
    <property type="molecule type" value="Genomic_DNA"/>
</dbReference>
<dbReference type="SUPFAM" id="SSF47672">
    <property type="entry name" value="Transferrin receptor-like dimerisation domain"/>
    <property type="match status" value="1"/>
</dbReference>
<dbReference type="Gene3D" id="3.40.630.10">
    <property type="entry name" value="Zn peptidases"/>
    <property type="match status" value="1"/>
</dbReference>
<dbReference type="AlphaFoldDB" id="A0A814KIZ0"/>